<proteinExistence type="predicted"/>
<dbReference type="STRING" id="927664.SAMN05421780_102200"/>
<protein>
    <submittedName>
        <fullName evidence="1">Uncharacterized protein</fullName>
    </submittedName>
</protein>
<sequence length="457" mass="52373">MQKMTFSGLLKRYFWLPFVVFGCERGCNSERQEVLAAKAFPVQVGQQAATLKVQKVNHTVVNTKWNGRIGMQCRCSHTVQGHYQDFAYSLQLPNRPELLEIYRLPVSYSTMVEDTSLKSIAQKISFKASDNQQHFLVSTDSGLAVAVYHLLPKGSPFLSEYAYNPQAAQPEDRTRAETVDLSKIPAATQIAWDLLRKNERITDGKGQNANDLFVNALSSYTAPSEYDFYLVENMATKTTFFEALSSERIREAAANSPKWRALAVSQMLRCLRKNESASEAQGILFALNAADLYAQADQIYLGRWFDPDNHFEASTYFERRAKVPEMVVAESVRKQMREKAIKNLHSNGSLQKEAFAYLLDLHEVNLLQTYFDKHLASNYLYTETITLAQTNYAQMPPETQKLIIQRAKKLIMKEEDWLKRRTLLQMLAGHVDCEQWAVYRKNYDEDLRAIVFVDSCR</sequence>
<dbReference type="Proteomes" id="UP000199514">
    <property type="component" value="Unassembled WGS sequence"/>
</dbReference>
<dbReference type="RefSeq" id="WP_091508460.1">
    <property type="nucleotide sequence ID" value="NZ_FOLE01000002.1"/>
</dbReference>
<keyword evidence="2" id="KW-1185">Reference proteome</keyword>
<dbReference type="PROSITE" id="PS51257">
    <property type="entry name" value="PROKAR_LIPOPROTEIN"/>
    <property type="match status" value="1"/>
</dbReference>
<gene>
    <name evidence="1" type="ORF">SAMN05421780_102200</name>
</gene>
<evidence type="ECO:0000313" key="2">
    <source>
        <dbReference type="Proteomes" id="UP000199514"/>
    </source>
</evidence>
<name>A0A1I1FHN5_9BACT</name>
<reference evidence="1 2" key="1">
    <citation type="submission" date="2016-10" db="EMBL/GenBank/DDBJ databases">
        <authorList>
            <person name="de Groot N.N."/>
        </authorList>
    </citation>
    <scope>NUCLEOTIDE SEQUENCE [LARGE SCALE GENOMIC DNA]</scope>
    <source>
        <strain evidence="1 2">DSM 6793</strain>
    </source>
</reference>
<evidence type="ECO:0000313" key="1">
    <source>
        <dbReference type="EMBL" id="SFB99009.1"/>
    </source>
</evidence>
<dbReference type="AlphaFoldDB" id="A0A1I1FHN5"/>
<organism evidence="1 2">
    <name type="scientific">Flexibacter flexilis DSM 6793</name>
    <dbReference type="NCBI Taxonomy" id="927664"/>
    <lineage>
        <taxon>Bacteria</taxon>
        <taxon>Pseudomonadati</taxon>
        <taxon>Bacteroidota</taxon>
        <taxon>Cytophagia</taxon>
        <taxon>Cytophagales</taxon>
        <taxon>Flexibacteraceae</taxon>
        <taxon>Flexibacter</taxon>
    </lineage>
</organism>
<accession>A0A1I1FHN5</accession>
<dbReference type="EMBL" id="FOLE01000002">
    <property type="protein sequence ID" value="SFB99009.1"/>
    <property type="molecule type" value="Genomic_DNA"/>
</dbReference>